<evidence type="ECO:0000259" key="1">
    <source>
        <dbReference type="Pfam" id="PF03417"/>
    </source>
</evidence>
<keyword evidence="3" id="KW-1185">Reference proteome</keyword>
<sequence length="333" mass="38400">MKDSYIVRNRENQWKVRKKRFSIDVQEAKREIEVISKPIWQELLGLQQALEWPIEEVLAEFGGYRVPYNKSGCSIATGSNYLIRNYDYHPKTYDGRYMLYQPSDGGLATAAPSQRITGRMDGINEAGLAMGYNFMNRKRPGAGFICCMIGRFILETCASVKEAIQLLKHIPHRHSFSYVVYDRTGETAIIEASPRDVVVRTSIRCTNHFEEQKSENRHHLIDSERRLAVLKENQQQEMIVDEAYKLFNHSDQGIFSDLYESWAGTIHTSVYFPTALQAWFTLGPNQPPTVIDFKSWLQGTSLGIKRIEGEINTKVPFLHMDYPADWFNGEKRT</sequence>
<dbReference type="InterPro" id="IPR029055">
    <property type="entry name" value="Ntn_hydrolases_N"/>
</dbReference>
<evidence type="ECO:0000313" key="3">
    <source>
        <dbReference type="Proteomes" id="UP001179280"/>
    </source>
</evidence>
<dbReference type="NCBIfam" id="NF040521">
    <property type="entry name" value="C45_proenzyme"/>
    <property type="match status" value="1"/>
</dbReference>
<dbReference type="PANTHER" id="PTHR34180:SF1">
    <property type="entry name" value="BETA-ALANYL-DOPAMINE_CARCININE HYDROLASE"/>
    <property type="match status" value="1"/>
</dbReference>
<proteinExistence type="predicted"/>
<dbReference type="Gene3D" id="3.60.60.10">
    <property type="entry name" value="Penicillin V Acylase, Chain A"/>
    <property type="match status" value="1"/>
</dbReference>
<organism evidence="2 3">
    <name type="scientific">Shouchella xiaoxiensis</name>
    <dbReference type="NCBI Taxonomy" id="766895"/>
    <lineage>
        <taxon>Bacteria</taxon>
        <taxon>Bacillati</taxon>
        <taxon>Bacillota</taxon>
        <taxon>Bacilli</taxon>
        <taxon>Bacillales</taxon>
        <taxon>Bacillaceae</taxon>
        <taxon>Shouchella</taxon>
    </lineage>
</organism>
<dbReference type="CDD" id="cd01935">
    <property type="entry name" value="Ntn_CGH_like"/>
    <property type="match status" value="1"/>
</dbReference>
<feature type="domain" description="Peptidase C45 hydrolase" evidence="1">
    <location>
        <begin position="80"/>
        <end position="285"/>
    </location>
</feature>
<dbReference type="PANTHER" id="PTHR34180">
    <property type="entry name" value="PEPTIDASE C45"/>
    <property type="match status" value="1"/>
</dbReference>
<dbReference type="Proteomes" id="UP001179280">
    <property type="component" value="Unassembled WGS sequence"/>
</dbReference>
<dbReference type="EMBL" id="JAFBCV010000006">
    <property type="protein sequence ID" value="MBM7838910.1"/>
    <property type="molecule type" value="Genomic_DNA"/>
</dbReference>
<dbReference type="Pfam" id="PF03417">
    <property type="entry name" value="AAT"/>
    <property type="match status" value="1"/>
</dbReference>
<dbReference type="InterPro" id="IPR005079">
    <property type="entry name" value="Peptidase_C45_hydrolase"/>
</dbReference>
<evidence type="ECO:0000313" key="2">
    <source>
        <dbReference type="EMBL" id="MBM7838910.1"/>
    </source>
</evidence>
<dbReference type="GO" id="GO:0016787">
    <property type="term" value="F:hydrolase activity"/>
    <property type="evidence" value="ECO:0007669"/>
    <property type="project" value="UniProtKB-KW"/>
</dbReference>
<protein>
    <submittedName>
        <fullName evidence="2">Choloylglycine hydrolase</fullName>
    </submittedName>
</protein>
<comment type="caution">
    <text evidence="2">The sequence shown here is derived from an EMBL/GenBank/DDBJ whole genome shotgun (WGS) entry which is preliminary data.</text>
</comment>
<reference evidence="2" key="1">
    <citation type="submission" date="2021-01" db="EMBL/GenBank/DDBJ databases">
        <title>Genomic Encyclopedia of Type Strains, Phase IV (KMG-IV): sequencing the most valuable type-strain genomes for metagenomic binning, comparative biology and taxonomic classification.</title>
        <authorList>
            <person name="Goeker M."/>
        </authorList>
    </citation>
    <scope>NUCLEOTIDE SEQUENCE</scope>
    <source>
        <strain evidence="2">DSM 21943</strain>
    </source>
</reference>
<keyword evidence="2" id="KW-0378">Hydrolase</keyword>
<dbReference type="InterPro" id="IPR047801">
    <property type="entry name" value="Peptidase_C45"/>
</dbReference>
<dbReference type="InterPro" id="IPR047794">
    <property type="entry name" value="C45_proenzyme-like"/>
</dbReference>
<name>A0ABS2SUJ0_9BACI</name>
<gene>
    <name evidence="2" type="ORF">JOC54_002180</name>
</gene>
<accession>A0ABS2SUJ0</accession>
<dbReference type="SUPFAM" id="SSF56235">
    <property type="entry name" value="N-terminal nucleophile aminohydrolases (Ntn hydrolases)"/>
    <property type="match status" value="1"/>
</dbReference>